<organism evidence="15 16">
    <name type="scientific">Clostridium neuense</name>
    <dbReference type="NCBI Taxonomy" id="1728934"/>
    <lineage>
        <taxon>Bacteria</taxon>
        <taxon>Bacillati</taxon>
        <taxon>Bacillota</taxon>
        <taxon>Clostridia</taxon>
        <taxon>Eubacteriales</taxon>
        <taxon>Clostridiaceae</taxon>
        <taxon>Clostridium</taxon>
    </lineage>
</organism>
<comment type="function">
    <text evidence="12">Catalyzes the reversible phosphatidyl group transfer from one phosphatidylglycerol molecule to another to form cardiolipin (CL) (diphosphatidylglycerol) and glycerol.</text>
</comment>
<evidence type="ECO:0000313" key="15">
    <source>
        <dbReference type="EMBL" id="MFL0252095.1"/>
    </source>
</evidence>
<keyword evidence="10 12" id="KW-0594">Phospholipid biosynthesis</keyword>
<evidence type="ECO:0000256" key="4">
    <source>
        <dbReference type="ARBA" id="ARBA00022679"/>
    </source>
</evidence>
<dbReference type="InterPro" id="IPR030874">
    <property type="entry name" value="Cardiolipin_synth_Firmi"/>
</dbReference>
<dbReference type="EC" id="2.7.8.-" evidence="12 13"/>
<protein>
    <recommendedName>
        <fullName evidence="12 13">Cardiolipin synthase</fullName>
        <shortName evidence="12">CL synthase</shortName>
        <ecNumber evidence="12 13">2.7.8.-</ecNumber>
    </recommendedName>
</protein>
<evidence type="ECO:0000256" key="7">
    <source>
        <dbReference type="ARBA" id="ARBA00022989"/>
    </source>
</evidence>
<reference evidence="15 16" key="1">
    <citation type="submission" date="2024-11" db="EMBL/GenBank/DDBJ databases">
        <authorList>
            <person name="Heng Y.C."/>
            <person name="Lim A.C.H."/>
            <person name="Lee J.K.Y."/>
            <person name="Kittelmann S."/>
        </authorList>
    </citation>
    <scope>NUCLEOTIDE SEQUENCE [LARGE SCALE GENOMIC DNA]</scope>
    <source>
        <strain evidence="15 16">WILCCON 0114</strain>
    </source>
</reference>
<feature type="domain" description="PLD phosphodiesterase" evidence="14">
    <location>
        <begin position="220"/>
        <end position="247"/>
    </location>
</feature>
<comment type="caution">
    <text evidence="15">The sequence shown here is derived from an EMBL/GenBank/DDBJ whole genome shotgun (WGS) entry which is preliminary data.</text>
</comment>
<keyword evidence="8 12" id="KW-0443">Lipid metabolism</keyword>
<dbReference type="NCBIfam" id="TIGR04265">
    <property type="entry name" value="bac_cardiolipin"/>
    <property type="match status" value="1"/>
</dbReference>
<evidence type="ECO:0000256" key="2">
    <source>
        <dbReference type="ARBA" id="ARBA00022475"/>
    </source>
</evidence>
<keyword evidence="3 12" id="KW-0444">Lipid biosynthesis</keyword>
<keyword evidence="6" id="KW-0677">Repeat</keyword>
<keyword evidence="5 12" id="KW-0812">Transmembrane</keyword>
<dbReference type="Proteomes" id="UP001623592">
    <property type="component" value="Unassembled WGS sequence"/>
</dbReference>
<dbReference type="Gene3D" id="3.30.870.10">
    <property type="entry name" value="Endonuclease Chain A"/>
    <property type="match status" value="2"/>
</dbReference>
<evidence type="ECO:0000256" key="8">
    <source>
        <dbReference type="ARBA" id="ARBA00023098"/>
    </source>
</evidence>
<feature type="active site" evidence="12">
    <location>
        <position position="227"/>
    </location>
</feature>
<evidence type="ECO:0000256" key="9">
    <source>
        <dbReference type="ARBA" id="ARBA00023136"/>
    </source>
</evidence>
<evidence type="ECO:0000256" key="10">
    <source>
        <dbReference type="ARBA" id="ARBA00023209"/>
    </source>
</evidence>
<comment type="similarity">
    <text evidence="12">Belongs to the phospholipase D family. Cardiolipin synthase subfamily.</text>
</comment>
<dbReference type="EMBL" id="JBJIAA010000014">
    <property type="protein sequence ID" value="MFL0252095.1"/>
    <property type="molecule type" value="Genomic_DNA"/>
</dbReference>
<evidence type="ECO:0000256" key="5">
    <source>
        <dbReference type="ARBA" id="ARBA00022692"/>
    </source>
</evidence>
<evidence type="ECO:0000256" key="3">
    <source>
        <dbReference type="ARBA" id="ARBA00022516"/>
    </source>
</evidence>
<dbReference type="RefSeq" id="WP_406788746.1">
    <property type="nucleotide sequence ID" value="NZ_JBJIAA010000014.1"/>
</dbReference>
<keyword evidence="2 12" id="KW-1003">Cell membrane</keyword>
<comment type="catalytic activity">
    <reaction evidence="12">
        <text>2 a 1,2-diacyl-sn-glycero-3-phospho-(1'-sn-glycerol) = a cardiolipin + glycerol</text>
        <dbReference type="Rhea" id="RHEA:31451"/>
        <dbReference type="ChEBI" id="CHEBI:17754"/>
        <dbReference type="ChEBI" id="CHEBI:62237"/>
        <dbReference type="ChEBI" id="CHEBI:64716"/>
    </reaction>
</comment>
<feature type="domain" description="PLD phosphodiesterase" evidence="14">
    <location>
        <begin position="404"/>
        <end position="431"/>
    </location>
</feature>
<comment type="subcellular location">
    <subcellularLocation>
        <location evidence="1 12">Cell membrane</location>
        <topology evidence="1 12">Multi-pass membrane protein</topology>
    </subcellularLocation>
</comment>
<dbReference type="InterPro" id="IPR025202">
    <property type="entry name" value="PLD-like_dom"/>
</dbReference>
<dbReference type="CDD" id="cd09112">
    <property type="entry name" value="PLDc_CLS_2"/>
    <property type="match status" value="1"/>
</dbReference>
<feature type="transmembrane region" description="Helical" evidence="12">
    <location>
        <begin position="7"/>
        <end position="27"/>
    </location>
</feature>
<feature type="active site" evidence="12">
    <location>
        <position position="232"/>
    </location>
</feature>
<name>A0ABW8TKR9_9CLOT</name>
<dbReference type="PANTHER" id="PTHR21248">
    <property type="entry name" value="CARDIOLIPIN SYNTHASE"/>
    <property type="match status" value="1"/>
</dbReference>
<keyword evidence="16" id="KW-1185">Reference proteome</keyword>
<evidence type="ECO:0000259" key="14">
    <source>
        <dbReference type="PROSITE" id="PS50035"/>
    </source>
</evidence>
<feature type="active site" evidence="12">
    <location>
        <position position="411"/>
    </location>
</feature>
<evidence type="ECO:0000256" key="6">
    <source>
        <dbReference type="ARBA" id="ARBA00022737"/>
    </source>
</evidence>
<gene>
    <name evidence="15" type="primary">cls</name>
    <name evidence="15" type="ORF">ACJDT4_16870</name>
</gene>
<dbReference type="SUPFAM" id="SSF56024">
    <property type="entry name" value="Phospholipase D/nuclease"/>
    <property type="match status" value="2"/>
</dbReference>
<evidence type="ECO:0000256" key="13">
    <source>
        <dbReference type="NCBIfam" id="TIGR04265"/>
    </source>
</evidence>
<dbReference type="Pfam" id="PF13396">
    <property type="entry name" value="PLDc_N"/>
    <property type="match status" value="1"/>
</dbReference>
<proteinExistence type="inferred from homology"/>
<dbReference type="SMART" id="SM00155">
    <property type="entry name" value="PLDc"/>
    <property type="match status" value="2"/>
</dbReference>
<dbReference type="InterPro" id="IPR027379">
    <property type="entry name" value="CLS_N"/>
</dbReference>
<dbReference type="InterPro" id="IPR022924">
    <property type="entry name" value="Cardiolipin_synthase"/>
</dbReference>
<dbReference type="CDD" id="cd09110">
    <property type="entry name" value="PLDc_CLS_1"/>
    <property type="match status" value="1"/>
</dbReference>
<sequence length="491" mass="56865">MKISPFAITIGIIYFINFISIVITIFVERKKPLTATVWIFILSLIPILGFLLYFVFGRNLRPNQKRIFRLKKEYDTVYNSWLIEEKYLLNNDDELFNDANIAEYKDIIEMNINSNRSIYSQDNEVSIFTNGKDKYEALLKDIENAKETINILYFIIKNDTIGRKMVDLLTKKAKQGVEVRVLYDHIGSFHTPSRMFDKLKKAGGKVTRFFPLSFGTYCSINYRNHRKIVVIDGSIGYVGGINIGDEYMGEAKGKYKKLRPWRDTHIRIVGTSVMFLQERFLMDWYYATKDETVNEDNRLKKFFHNRGGKGKIGVQIVASGPDLTGEQIKMGYIKMINSAKDRVYLQTPYFIPDDSFLEALKISAMSGVDVRMMLPLTPDKNFVYHATTSYIQDLLDYGIKVYLYKGFLHSKMVAVDGRIVSLGTANLDIRSFSLDFEINAFIYDTEFAEKCISIFEDDMKKSEIVTMEKYKARGTWNKTKEGFSRLFSPLL</sequence>
<feature type="transmembrane region" description="Helical" evidence="12">
    <location>
        <begin position="33"/>
        <end position="56"/>
    </location>
</feature>
<keyword evidence="9 12" id="KW-0472">Membrane</keyword>
<keyword evidence="4 12" id="KW-0808">Transferase</keyword>
<accession>A0ABW8TKR9</accession>
<dbReference type="Pfam" id="PF13091">
    <property type="entry name" value="PLDc_2"/>
    <property type="match status" value="2"/>
</dbReference>
<evidence type="ECO:0000256" key="11">
    <source>
        <dbReference type="ARBA" id="ARBA00023264"/>
    </source>
</evidence>
<feature type="active site" evidence="12">
    <location>
        <position position="409"/>
    </location>
</feature>
<dbReference type="PANTHER" id="PTHR21248:SF22">
    <property type="entry name" value="PHOSPHOLIPASE D"/>
    <property type="match status" value="1"/>
</dbReference>
<feature type="active site" evidence="12">
    <location>
        <position position="225"/>
    </location>
</feature>
<dbReference type="PROSITE" id="PS50035">
    <property type="entry name" value="PLD"/>
    <property type="match status" value="2"/>
</dbReference>
<evidence type="ECO:0000256" key="1">
    <source>
        <dbReference type="ARBA" id="ARBA00004651"/>
    </source>
</evidence>
<feature type="active site" evidence="12">
    <location>
        <position position="416"/>
    </location>
</feature>
<evidence type="ECO:0000256" key="12">
    <source>
        <dbReference type="HAMAP-Rule" id="MF_01916"/>
    </source>
</evidence>
<dbReference type="InterPro" id="IPR001736">
    <property type="entry name" value="PLipase_D/transphosphatidylase"/>
</dbReference>
<keyword evidence="7 12" id="KW-1133">Transmembrane helix</keyword>
<evidence type="ECO:0000313" key="16">
    <source>
        <dbReference type="Proteomes" id="UP001623592"/>
    </source>
</evidence>
<dbReference type="HAMAP" id="MF_01916">
    <property type="entry name" value="Cardiolipin_synth_Cls"/>
    <property type="match status" value="1"/>
</dbReference>
<keyword evidence="11 12" id="KW-1208">Phospholipid metabolism</keyword>